<evidence type="ECO:0000313" key="3">
    <source>
        <dbReference type="Proteomes" id="UP000307000"/>
    </source>
</evidence>
<accession>A0A5B7WQI4</accession>
<evidence type="ECO:0008006" key="4">
    <source>
        <dbReference type="Google" id="ProtNLM"/>
    </source>
</evidence>
<keyword evidence="1" id="KW-0812">Transmembrane</keyword>
<dbReference type="InterPro" id="IPR049500">
    <property type="entry name" value="Peptidase_M50B-like"/>
</dbReference>
<feature type="transmembrane region" description="Helical" evidence="1">
    <location>
        <begin position="141"/>
        <end position="158"/>
    </location>
</feature>
<proteinExistence type="predicted"/>
<dbReference type="KEGG" id="gcr:GcLGCM259_0513"/>
<protein>
    <recommendedName>
        <fullName evidence="4">M50 family peptidase</fullName>
    </recommendedName>
</protein>
<reference evidence="2 3" key="1">
    <citation type="submission" date="2018-12" db="EMBL/GenBank/DDBJ databases">
        <title>Complete Genome Sequence of Glutamicibacter creatinolyticus strain LGCM259,isolated from an abscess of a 12-year-old mare in Italy.</title>
        <authorList>
            <person name="Santos R.G."/>
            <person name="Silva A.L."/>
            <person name="Seyffert N."/>
            <person name="Castro T.L.P."/>
            <person name="Attili A.R."/>
            <person name="Rifici C."/>
            <person name="Mazzullo G."/>
            <person name="Brenig B."/>
            <person name="Venanzi F."/>
            <person name="Azevedo V."/>
        </authorList>
    </citation>
    <scope>NUCLEOTIDE SEQUENCE [LARGE SCALE GENOMIC DNA]</scope>
    <source>
        <strain evidence="2 3">LGCM 259</strain>
    </source>
</reference>
<evidence type="ECO:0000256" key="1">
    <source>
        <dbReference type="SAM" id="Phobius"/>
    </source>
</evidence>
<dbReference type="Proteomes" id="UP000307000">
    <property type="component" value="Chromosome"/>
</dbReference>
<feature type="transmembrane region" description="Helical" evidence="1">
    <location>
        <begin position="117"/>
        <end position="136"/>
    </location>
</feature>
<keyword evidence="1" id="KW-1133">Transmembrane helix</keyword>
<feature type="transmembrane region" description="Helical" evidence="1">
    <location>
        <begin position="20"/>
        <end position="37"/>
    </location>
</feature>
<evidence type="ECO:0000313" key="2">
    <source>
        <dbReference type="EMBL" id="QCY46278.1"/>
    </source>
</evidence>
<sequence length="239" mass="25564">MGETLNAMWQRLSLQHELQLSPWQWVLLGALVALLVLPRPAWRLTGMYSTLVHELGHVVLALFTGRFVTGLRLGWDHSGEVVSRGRGKASVIISGVAGYPAPLWCSAGLLAATAAGYPGLALGAYAILFCLALVFVRNLAALLVCVASAALALGIVFFAPVDMFVYVALLLAGFLLVAGARDCLKLLAVHTWRRQDVRQSDAYLIGASTGTFSGIWLLVILTLAGSGLWLAVRSLILLI</sequence>
<gene>
    <name evidence="2" type="ORF">GcLGCM259_0513</name>
</gene>
<feature type="transmembrane region" description="Helical" evidence="1">
    <location>
        <begin position="164"/>
        <end position="181"/>
    </location>
</feature>
<dbReference type="EMBL" id="CP034412">
    <property type="protein sequence ID" value="QCY46278.1"/>
    <property type="molecule type" value="Genomic_DNA"/>
</dbReference>
<name>A0A5B7WQI4_9MICC</name>
<feature type="transmembrane region" description="Helical" evidence="1">
    <location>
        <begin position="91"/>
        <end position="111"/>
    </location>
</feature>
<dbReference type="AlphaFoldDB" id="A0A5B7WQI4"/>
<organism evidence="2 3">
    <name type="scientific">Glutamicibacter creatinolyticus</name>
    <dbReference type="NCBI Taxonomy" id="162496"/>
    <lineage>
        <taxon>Bacteria</taxon>
        <taxon>Bacillati</taxon>
        <taxon>Actinomycetota</taxon>
        <taxon>Actinomycetes</taxon>
        <taxon>Micrococcales</taxon>
        <taxon>Micrococcaceae</taxon>
        <taxon>Glutamicibacter</taxon>
    </lineage>
</organism>
<keyword evidence="3" id="KW-1185">Reference proteome</keyword>
<feature type="transmembrane region" description="Helical" evidence="1">
    <location>
        <begin position="202"/>
        <end position="232"/>
    </location>
</feature>
<dbReference type="RefSeq" id="WP_138925671.1">
    <property type="nucleotide sequence ID" value="NZ_CP034412.1"/>
</dbReference>
<dbReference type="Pfam" id="PF13398">
    <property type="entry name" value="Peptidase_M50B"/>
    <property type="match status" value="1"/>
</dbReference>
<keyword evidence="1" id="KW-0472">Membrane</keyword>